<gene>
    <name evidence="19 20" type="primary">cobS</name>
    <name evidence="20" type="ORF">GWA01_07330</name>
</gene>
<evidence type="ECO:0000256" key="10">
    <source>
        <dbReference type="ARBA" id="ARBA00022692"/>
    </source>
</evidence>
<organism evidence="20 21">
    <name type="scientific">Gluconobacter wancherniae NBRC 103581</name>
    <dbReference type="NCBI Taxonomy" id="656744"/>
    <lineage>
        <taxon>Bacteria</taxon>
        <taxon>Pseudomonadati</taxon>
        <taxon>Pseudomonadota</taxon>
        <taxon>Alphaproteobacteria</taxon>
        <taxon>Acetobacterales</taxon>
        <taxon>Acetobacteraceae</taxon>
        <taxon>Gluconobacter</taxon>
    </lineage>
</organism>
<comment type="subcellular location">
    <subcellularLocation>
        <location evidence="2 19">Cell membrane</location>
        <topology evidence="2 19">Multi-pass membrane protein</topology>
    </subcellularLocation>
</comment>
<dbReference type="GO" id="GO:0005886">
    <property type="term" value="C:plasma membrane"/>
    <property type="evidence" value="ECO:0007669"/>
    <property type="project" value="UniProtKB-SubCell"/>
</dbReference>
<comment type="catalytic activity">
    <reaction evidence="18 19">
        <text>alpha-ribazole 5'-phosphate + adenosylcob(III)inamide-GDP = adenosylcob(III)alamin 5'-phosphate + GMP + H(+)</text>
        <dbReference type="Rhea" id="RHEA:23560"/>
        <dbReference type="ChEBI" id="CHEBI:15378"/>
        <dbReference type="ChEBI" id="CHEBI:57918"/>
        <dbReference type="ChEBI" id="CHEBI:58115"/>
        <dbReference type="ChEBI" id="CHEBI:60487"/>
        <dbReference type="ChEBI" id="CHEBI:60493"/>
        <dbReference type="EC" id="2.7.8.26"/>
    </reaction>
</comment>
<dbReference type="AlphaFoldDB" id="A0A511B063"/>
<keyword evidence="21" id="KW-1185">Reference proteome</keyword>
<evidence type="ECO:0000256" key="4">
    <source>
        <dbReference type="ARBA" id="ARBA00010561"/>
    </source>
</evidence>
<evidence type="ECO:0000256" key="8">
    <source>
        <dbReference type="ARBA" id="ARBA00022573"/>
    </source>
</evidence>
<evidence type="ECO:0000313" key="21">
    <source>
        <dbReference type="Proteomes" id="UP000321230"/>
    </source>
</evidence>
<evidence type="ECO:0000256" key="17">
    <source>
        <dbReference type="ARBA" id="ARBA00048623"/>
    </source>
</evidence>
<dbReference type="GO" id="GO:0009236">
    <property type="term" value="P:cobalamin biosynthetic process"/>
    <property type="evidence" value="ECO:0007669"/>
    <property type="project" value="UniProtKB-UniRule"/>
</dbReference>
<comment type="pathway">
    <text evidence="3 19">Cofactor biosynthesis; adenosylcobalamin biosynthesis; adenosylcobalamin from cob(II)yrinate a,c-diamide: step 7/7.</text>
</comment>
<dbReference type="PANTHER" id="PTHR34148:SF1">
    <property type="entry name" value="ADENOSYLCOBINAMIDE-GDP RIBAZOLETRANSFERASE"/>
    <property type="match status" value="1"/>
</dbReference>
<feature type="transmembrane region" description="Helical" evidence="19">
    <location>
        <begin position="141"/>
        <end position="170"/>
    </location>
</feature>
<evidence type="ECO:0000256" key="14">
    <source>
        <dbReference type="ARBA" id="ARBA00025228"/>
    </source>
</evidence>
<evidence type="ECO:0000256" key="1">
    <source>
        <dbReference type="ARBA" id="ARBA00001946"/>
    </source>
</evidence>
<comment type="caution">
    <text evidence="20">The sequence shown here is derived from an EMBL/GenBank/DDBJ whole genome shotgun (WGS) entry which is preliminary data.</text>
</comment>
<evidence type="ECO:0000256" key="5">
    <source>
        <dbReference type="ARBA" id="ARBA00013200"/>
    </source>
</evidence>
<evidence type="ECO:0000256" key="6">
    <source>
        <dbReference type="ARBA" id="ARBA00015850"/>
    </source>
</evidence>
<feature type="transmembrane region" description="Helical" evidence="19">
    <location>
        <begin position="72"/>
        <end position="94"/>
    </location>
</feature>
<proteinExistence type="inferred from homology"/>
<evidence type="ECO:0000256" key="16">
    <source>
        <dbReference type="ARBA" id="ARBA00032853"/>
    </source>
</evidence>
<evidence type="ECO:0000256" key="7">
    <source>
        <dbReference type="ARBA" id="ARBA00022475"/>
    </source>
</evidence>
<evidence type="ECO:0000313" key="20">
    <source>
        <dbReference type="EMBL" id="GEK92963.1"/>
    </source>
</evidence>
<evidence type="ECO:0000256" key="13">
    <source>
        <dbReference type="ARBA" id="ARBA00023136"/>
    </source>
</evidence>
<evidence type="ECO:0000256" key="19">
    <source>
        <dbReference type="HAMAP-Rule" id="MF_00719"/>
    </source>
</evidence>
<keyword evidence="12 19" id="KW-1133">Transmembrane helix</keyword>
<dbReference type="GO" id="GO:0051073">
    <property type="term" value="F:adenosylcobinamide-GDP ribazoletransferase activity"/>
    <property type="evidence" value="ECO:0007669"/>
    <property type="project" value="UniProtKB-UniRule"/>
</dbReference>
<accession>A0A511B063</accession>
<keyword evidence="11 19" id="KW-0460">Magnesium</keyword>
<name>A0A511B063_9PROT</name>
<feature type="transmembrane region" description="Helical" evidence="19">
    <location>
        <begin position="20"/>
        <end position="40"/>
    </location>
</feature>
<evidence type="ECO:0000256" key="12">
    <source>
        <dbReference type="ARBA" id="ARBA00022989"/>
    </source>
</evidence>
<dbReference type="GO" id="GO:0008818">
    <property type="term" value="F:cobalamin 5'-phosphate synthase activity"/>
    <property type="evidence" value="ECO:0007669"/>
    <property type="project" value="UniProtKB-UniRule"/>
</dbReference>
<keyword evidence="7 19" id="KW-1003">Cell membrane</keyword>
<evidence type="ECO:0000256" key="3">
    <source>
        <dbReference type="ARBA" id="ARBA00004663"/>
    </source>
</evidence>
<evidence type="ECO:0000256" key="18">
    <source>
        <dbReference type="ARBA" id="ARBA00049504"/>
    </source>
</evidence>
<feature type="transmembrane region" description="Helical" evidence="19">
    <location>
        <begin position="190"/>
        <end position="210"/>
    </location>
</feature>
<dbReference type="UniPathway" id="UPA00148">
    <property type="reaction ID" value="UER00238"/>
</dbReference>
<comment type="similarity">
    <text evidence="4 19">Belongs to the CobS family.</text>
</comment>
<sequence>MVGALIGAAGGAVFQGLSVLHVPSFLSALWAVAFQVLLTGGLHEDGMADMADGCGGGYDRERKLAIMRDSRIGSYGVLSLTLTVMARVSAIAVFPPSLAIPLLAATGAISRMVLAAVPLFLSPARPDGLASKLMQFSKPALWVCMLAGLGVAVACTGAALGFEAVLIAGLVVTSVVWFARRQLGGFTGDVLGATATLVECASLTFFAAIVSH</sequence>
<dbReference type="Proteomes" id="UP000321230">
    <property type="component" value="Unassembled WGS sequence"/>
</dbReference>
<protein>
    <recommendedName>
        <fullName evidence="6 19">Adenosylcobinamide-GDP ribazoletransferase</fullName>
        <ecNumber evidence="5 19">2.7.8.26</ecNumber>
    </recommendedName>
    <alternativeName>
        <fullName evidence="16 19">Cobalamin synthase</fullName>
    </alternativeName>
    <alternativeName>
        <fullName evidence="15 19">Cobalamin-5'-phosphate synthase</fullName>
    </alternativeName>
</protein>
<keyword evidence="13 19" id="KW-0472">Membrane</keyword>
<evidence type="ECO:0000256" key="15">
    <source>
        <dbReference type="ARBA" id="ARBA00032605"/>
    </source>
</evidence>
<keyword evidence="9 19" id="KW-0808">Transferase</keyword>
<dbReference type="HAMAP" id="MF_00719">
    <property type="entry name" value="CobS"/>
    <property type="match status" value="1"/>
</dbReference>
<reference evidence="20 21" key="1">
    <citation type="submission" date="2019-07" db="EMBL/GenBank/DDBJ databases">
        <title>Whole genome shotgun sequence of Gluconobacter wancherniae NBRC 103581.</title>
        <authorList>
            <person name="Hosoyama A."/>
            <person name="Uohara A."/>
            <person name="Ohji S."/>
            <person name="Ichikawa N."/>
        </authorList>
    </citation>
    <scope>NUCLEOTIDE SEQUENCE [LARGE SCALE GENOMIC DNA]</scope>
    <source>
        <strain evidence="20 21">NBRC 103581</strain>
    </source>
</reference>
<dbReference type="EC" id="2.7.8.26" evidence="5 19"/>
<keyword evidence="8 19" id="KW-0169">Cobalamin biosynthesis</keyword>
<evidence type="ECO:0000256" key="9">
    <source>
        <dbReference type="ARBA" id="ARBA00022679"/>
    </source>
</evidence>
<dbReference type="InterPro" id="IPR003805">
    <property type="entry name" value="CobS"/>
</dbReference>
<dbReference type="PANTHER" id="PTHR34148">
    <property type="entry name" value="ADENOSYLCOBINAMIDE-GDP RIBAZOLETRANSFERASE"/>
    <property type="match status" value="1"/>
</dbReference>
<evidence type="ECO:0000256" key="2">
    <source>
        <dbReference type="ARBA" id="ARBA00004651"/>
    </source>
</evidence>
<dbReference type="Pfam" id="PF02654">
    <property type="entry name" value="CobS"/>
    <property type="match status" value="1"/>
</dbReference>
<comment type="cofactor">
    <cofactor evidence="1 19">
        <name>Mg(2+)</name>
        <dbReference type="ChEBI" id="CHEBI:18420"/>
    </cofactor>
</comment>
<evidence type="ECO:0000256" key="11">
    <source>
        <dbReference type="ARBA" id="ARBA00022842"/>
    </source>
</evidence>
<feature type="transmembrane region" description="Helical" evidence="19">
    <location>
        <begin position="100"/>
        <end position="121"/>
    </location>
</feature>
<comment type="function">
    <text evidence="14 19">Joins adenosylcobinamide-GDP and alpha-ribazole to generate adenosylcobalamin (Ado-cobalamin). Also synthesizes adenosylcobalamin 5'-phosphate from adenosylcobinamide-GDP and alpha-ribazole 5'-phosphate.</text>
</comment>
<dbReference type="EMBL" id="BJUZ01000001">
    <property type="protein sequence ID" value="GEK92963.1"/>
    <property type="molecule type" value="Genomic_DNA"/>
</dbReference>
<comment type="catalytic activity">
    <reaction evidence="17 19">
        <text>alpha-ribazole + adenosylcob(III)inamide-GDP = adenosylcob(III)alamin + GMP + H(+)</text>
        <dbReference type="Rhea" id="RHEA:16049"/>
        <dbReference type="ChEBI" id="CHEBI:10329"/>
        <dbReference type="ChEBI" id="CHEBI:15378"/>
        <dbReference type="ChEBI" id="CHEBI:18408"/>
        <dbReference type="ChEBI" id="CHEBI:58115"/>
        <dbReference type="ChEBI" id="CHEBI:60487"/>
        <dbReference type="EC" id="2.7.8.26"/>
    </reaction>
</comment>
<keyword evidence="10 19" id="KW-0812">Transmembrane</keyword>